<proteinExistence type="predicted"/>
<gene>
    <name evidence="10" type="ORF">TCAL_14324</name>
</gene>
<keyword evidence="4 9" id="KW-1133">Transmembrane helix</keyword>
<comment type="caution">
    <text evidence="10">The sequence shown here is derived from an EMBL/GenBank/DDBJ whole genome shotgun (WGS) entry which is preliminary data.</text>
</comment>
<dbReference type="PANTHER" id="PTHR42643:SF30">
    <property type="entry name" value="IONOTROPIC RECEPTOR 40A-RELATED"/>
    <property type="match status" value="1"/>
</dbReference>
<protein>
    <recommendedName>
        <fullName evidence="12">Ionotropic glutamate receptor L-glutamate and glycine-binding domain-containing protein</fullName>
    </recommendedName>
</protein>
<evidence type="ECO:0000256" key="4">
    <source>
        <dbReference type="ARBA" id="ARBA00022989"/>
    </source>
</evidence>
<comment type="subcellular location">
    <subcellularLocation>
        <location evidence="1">Cell membrane</location>
        <topology evidence="1">Multi-pass membrane protein</topology>
    </subcellularLocation>
</comment>
<keyword evidence="11" id="KW-1185">Reference proteome</keyword>
<feature type="region of interest" description="Disordered" evidence="8">
    <location>
        <begin position="1"/>
        <end position="21"/>
    </location>
</feature>
<dbReference type="AlphaFoldDB" id="A0A553NCC9"/>
<keyword evidence="6" id="KW-0675">Receptor</keyword>
<dbReference type="GO" id="GO:0005886">
    <property type="term" value="C:plasma membrane"/>
    <property type="evidence" value="ECO:0007669"/>
    <property type="project" value="UniProtKB-SubCell"/>
</dbReference>
<evidence type="ECO:0000256" key="2">
    <source>
        <dbReference type="ARBA" id="ARBA00022475"/>
    </source>
</evidence>
<feature type="compositionally biased region" description="Polar residues" evidence="8">
    <location>
        <begin position="1"/>
        <end position="12"/>
    </location>
</feature>
<dbReference type="Gene3D" id="3.40.190.10">
    <property type="entry name" value="Periplasmic binding protein-like II"/>
    <property type="match status" value="1"/>
</dbReference>
<reference evidence="10 11" key="1">
    <citation type="journal article" date="2018" name="Nat. Ecol. Evol.">
        <title>Genomic signatures of mitonuclear coevolution across populations of Tigriopus californicus.</title>
        <authorList>
            <person name="Barreto F.S."/>
            <person name="Watson E.T."/>
            <person name="Lima T.G."/>
            <person name="Willett C.S."/>
            <person name="Edmands S."/>
            <person name="Li W."/>
            <person name="Burton R.S."/>
        </authorList>
    </citation>
    <scope>NUCLEOTIDE SEQUENCE [LARGE SCALE GENOMIC DNA]</scope>
    <source>
        <strain evidence="10 11">San Diego</strain>
    </source>
</reference>
<keyword evidence="7" id="KW-0325">Glycoprotein</keyword>
<keyword evidence="5 9" id="KW-0472">Membrane</keyword>
<evidence type="ECO:0000256" key="3">
    <source>
        <dbReference type="ARBA" id="ARBA00022692"/>
    </source>
</evidence>
<evidence type="ECO:0000256" key="7">
    <source>
        <dbReference type="ARBA" id="ARBA00023180"/>
    </source>
</evidence>
<evidence type="ECO:0000256" key="1">
    <source>
        <dbReference type="ARBA" id="ARBA00004651"/>
    </source>
</evidence>
<keyword evidence="3 9" id="KW-0812">Transmembrane</keyword>
<dbReference type="EMBL" id="VCGU01000458">
    <property type="protein sequence ID" value="TRY63100.1"/>
    <property type="molecule type" value="Genomic_DNA"/>
</dbReference>
<name>A0A553NCC9_TIGCA</name>
<sequence length="447" mass="51028">MIDKFSSGTQSENADHSNPAKPSLDIIHRLAETKQSTILISDLREPAWLSEKQLRCALVITDDWLSIREASMPVQVVLLGGGRIKEPQVPILVHHFSDIKRYVATRAYCPNRDWIPLGTNPSLIRWEPKFGCPSMEPFKVSYRGLPPYVYHLPTGSVGLDIDLVRILAQKLKMNLEMFEFDSWIDIDPQTGALGGSVGLVMNGTYDMVVGNLPFPVGVIKKSTNLTTFIYDLDIKMTTAKPRPLTPLLNVIRPFSPTIWMTSFGTIIFCGMVFALKSRSHKIRSQVILWWMLGVLLSQSRSSKGLRRAKVHLIMVVWMFFTFCLKHFYECNFRANLIAVDYEPTIDSIPDLVKLGRRLYIPSGTQFQDMLDGYPDPNFKFLGQMARQEGLMFNYDEQGLVEYEAEQIILKNGKMNDGKKRYKRISVGSVIEYLIILTRFSTLWISKR</sequence>
<dbReference type="Proteomes" id="UP000318571">
    <property type="component" value="Chromosome 10"/>
</dbReference>
<accession>A0A553NCC9</accession>
<evidence type="ECO:0000256" key="5">
    <source>
        <dbReference type="ARBA" id="ARBA00023136"/>
    </source>
</evidence>
<evidence type="ECO:0000256" key="9">
    <source>
        <dbReference type="SAM" id="Phobius"/>
    </source>
</evidence>
<dbReference type="InterPro" id="IPR052192">
    <property type="entry name" value="Insect_Ionotropic_Sensory_Rcpt"/>
</dbReference>
<dbReference type="PANTHER" id="PTHR42643">
    <property type="entry name" value="IONOTROPIC RECEPTOR 20A-RELATED"/>
    <property type="match status" value="1"/>
</dbReference>
<dbReference type="SUPFAM" id="SSF53850">
    <property type="entry name" value="Periplasmic binding protein-like II"/>
    <property type="match status" value="1"/>
</dbReference>
<organism evidence="10 11">
    <name type="scientific">Tigriopus californicus</name>
    <name type="common">Marine copepod</name>
    <dbReference type="NCBI Taxonomy" id="6832"/>
    <lineage>
        <taxon>Eukaryota</taxon>
        <taxon>Metazoa</taxon>
        <taxon>Ecdysozoa</taxon>
        <taxon>Arthropoda</taxon>
        <taxon>Crustacea</taxon>
        <taxon>Multicrustacea</taxon>
        <taxon>Hexanauplia</taxon>
        <taxon>Copepoda</taxon>
        <taxon>Harpacticoida</taxon>
        <taxon>Harpacticidae</taxon>
        <taxon>Tigriopus</taxon>
    </lineage>
</organism>
<evidence type="ECO:0000313" key="11">
    <source>
        <dbReference type="Proteomes" id="UP000318571"/>
    </source>
</evidence>
<dbReference type="Gene3D" id="1.10.287.70">
    <property type="match status" value="1"/>
</dbReference>
<keyword evidence="2" id="KW-1003">Cell membrane</keyword>
<evidence type="ECO:0000313" key="10">
    <source>
        <dbReference type="EMBL" id="TRY63100.1"/>
    </source>
</evidence>
<evidence type="ECO:0008006" key="12">
    <source>
        <dbReference type="Google" id="ProtNLM"/>
    </source>
</evidence>
<feature type="transmembrane region" description="Helical" evidence="9">
    <location>
        <begin position="424"/>
        <end position="444"/>
    </location>
</feature>
<evidence type="ECO:0000256" key="6">
    <source>
        <dbReference type="ARBA" id="ARBA00023170"/>
    </source>
</evidence>
<evidence type="ECO:0000256" key="8">
    <source>
        <dbReference type="SAM" id="MobiDB-lite"/>
    </source>
</evidence>
<feature type="transmembrane region" description="Helical" evidence="9">
    <location>
        <begin position="257"/>
        <end position="275"/>
    </location>
</feature>